<reference evidence="1" key="2">
    <citation type="journal article" date="2015" name="Fish Shellfish Immunol.">
        <title>Early steps in the European eel (Anguilla anguilla)-Vibrio vulnificus interaction in the gills: Role of the RtxA13 toxin.</title>
        <authorList>
            <person name="Callol A."/>
            <person name="Pajuelo D."/>
            <person name="Ebbesson L."/>
            <person name="Teles M."/>
            <person name="MacKenzie S."/>
            <person name="Amaro C."/>
        </authorList>
    </citation>
    <scope>NUCLEOTIDE SEQUENCE</scope>
</reference>
<reference evidence="1" key="1">
    <citation type="submission" date="2014-11" db="EMBL/GenBank/DDBJ databases">
        <authorList>
            <person name="Amaro Gonzalez C."/>
        </authorList>
    </citation>
    <scope>NUCLEOTIDE SEQUENCE</scope>
</reference>
<protein>
    <submittedName>
        <fullName evidence="1">Uncharacterized protein</fullName>
    </submittedName>
</protein>
<name>A0A0E9R8K7_ANGAN</name>
<dbReference type="AlphaFoldDB" id="A0A0E9R8K7"/>
<sequence>MKNVKAWQQARIYAIELATVRPKFIDSTAIPQRTFSPFQRAPSALLSHPLKKKGQRN</sequence>
<accession>A0A0E9R8K7</accession>
<evidence type="ECO:0000313" key="1">
    <source>
        <dbReference type="EMBL" id="JAH25429.1"/>
    </source>
</evidence>
<proteinExistence type="predicted"/>
<dbReference type="EMBL" id="GBXM01083148">
    <property type="protein sequence ID" value="JAH25429.1"/>
    <property type="molecule type" value="Transcribed_RNA"/>
</dbReference>
<organism evidence="1">
    <name type="scientific">Anguilla anguilla</name>
    <name type="common">European freshwater eel</name>
    <name type="synonym">Muraena anguilla</name>
    <dbReference type="NCBI Taxonomy" id="7936"/>
    <lineage>
        <taxon>Eukaryota</taxon>
        <taxon>Metazoa</taxon>
        <taxon>Chordata</taxon>
        <taxon>Craniata</taxon>
        <taxon>Vertebrata</taxon>
        <taxon>Euteleostomi</taxon>
        <taxon>Actinopterygii</taxon>
        <taxon>Neopterygii</taxon>
        <taxon>Teleostei</taxon>
        <taxon>Anguilliformes</taxon>
        <taxon>Anguillidae</taxon>
        <taxon>Anguilla</taxon>
    </lineage>
</organism>